<accession>A0A218Z5H1</accession>
<dbReference type="PANTHER" id="PTHR10683">
    <property type="entry name" value="TRANSALDOLASE"/>
    <property type="match status" value="1"/>
</dbReference>
<dbReference type="OrthoDB" id="1711136at2759"/>
<dbReference type="UniPathway" id="UPA00115">
    <property type="reaction ID" value="UER00414"/>
</dbReference>
<proteinExistence type="predicted"/>
<dbReference type="GO" id="GO:0004801">
    <property type="term" value="F:transaldolase activity"/>
    <property type="evidence" value="ECO:0007669"/>
    <property type="project" value="UniProtKB-EC"/>
</dbReference>
<dbReference type="STRING" id="503106.A0A218Z5H1"/>
<dbReference type="EC" id="2.2.1.2" evidence="2"/>
<evidence type="ECO:0000313" key="3">
    <source>
        <dbReference type="EMBL" id="OWP02840.1"/>
    </source>
</evidence>
<evidence type="ECO:0000313" key="4">
    <source>
        <dbReference type="Proteomes" id="UP000242519"/>
    </source>
</evidence>
<dbReference type="GO" id="GO:0005975">
    <property type="term" value="P:carbohydrate metabolic process"/>
    <property type="evidence" value="ECO:0007669"/>
    <property type="project" value="InterPro"/>
</dbReference>
<dbReference type="InParanoid" id="A0A218Z5H1"/>
<gene>
    <name evidence="3" type="ORF">B2J93_1294</name>
</gene>
<keyword evidence="2" id="KW-0808">Transferase</keyword>
<dbReference type="PANTHER" id="PTHR10683:SF34">
    <property type="entry name" value="TRANSALDOLASE"/>
    <property type="match status" value="1"/>
</dbReference>
<comment type="function">
    <text evidence="2">Catalyzes the rate-limiting step of the non-oxidative phase in the pentose phosphate pathway. Catalyzes the reversible conversion of sedheptulose-7-phosphate and D-glyceraldehyde 3-phosphate into erythrose-4-phosphate and beta-D-fructose 6-phosphate.</text>
</comment>
<dbReference type="Proteomes" id="UP000242519">
    <property type="component" value="Unassembled WGS sequence"/>
</dbReference>
<sequence>MAPDQTLLQLLQSRTTVDCDTMDVEVPRTLGLFVDCTSNQAIAYGELQKPVHKSKVDGAVALSKELSPKFPEIAAVELAVEIAMVSLQLEISRHVTGFVHVQTNPYYSYDTYKTVQSARRIVDLFGHLDASFDKTRVCIKIPSTWQGLQACRILEASKITTLATTLFTMEQASLAGEVGCHYVAPYVNELKVHFEAGFVDLNKAQQLCVQIQRFYEAHNLKTEVLPASLTSTTEIMELAGVKHLTISPGLLQQLSATPASSNTTVSLFDHAAEDLKVTPLVSYADDEAAFRIAFTRSNGGDGEGERKLIQAINIFCDMQDKLEAMLK</sequence>
<dbReference type="PROSITE" id="PS00958">
    <property type="entry name" value="TRANSALDOLASE_2"/>
    <property type="match status" value="1"/>
</dbReference>
<dbReference type="SUPFAM" id="SSF51569">
    <property type="entry name" value="Aldolase"/>
    <property type="match status" value="1"/>
</dbReference>
<dbReference type="EMBL" id="MZNU01000207">
    <property type="protein sequence ID" value="OWP02840.1"/>
    <property type="molecule type" value="Genomic_DNA"/>
</dbReference>
<dbReference type="InterPro" id="IPR001585">
    <property type="entry name" value="TAL/FSA"/>
</dbReference>
<dbReference type="InterPro" id="IPR018225">
    <property type="entry name" value="Transaldolase_AS"/>
</dbReference>
<comment type="caution">
    <text evidence="3">The sequence shown here is derived from an EMBL/GenBank/DDBJ whole genome shotgun (WGS) entry which is preliminary data.</text>
</comment>
<dbReference type="GO" id="GO:0009052">
    <property type="term" value="P:pentose-phosphate shunt, non-oxidative branch"/>
    <property type="evidence" value="ECO:0007669"/>
    <property type="project" value="TreeGrafter"/>
</dbReference>
<comment type="catalytic activity">
    <reaction evidence="2">
        <text>D-sedoheptulose 7-phosphate + D-glyceraldehyde 3-phosphate = D-erythrose 4-phosphate + beta-D-fructose 6-phosphate</text>
        <dbReference type="Rhea" id="RHEA:17053"/>
        <dbReference type="ChEBI" id="CHEBI:16897"/>
        <dbReference type="ChEBI" id="CHEBI:57483"/>
        <dbReference type="ChEBI" id="CHEBI:57634"/>
        <dbReference type="ChEBI" id="CHEBI:59776"/>
        <dbReference type="EC" id="2.2.1.2"/>
    </reaction>
</comment>
<evidence type="ECO:0000256" key="2">
    <source>
        <dbReference type="RuleBase" id="RU000501"/>
    </source>
</evidence>
<keyword evidence="4" id="KW-1185">Reference proteome</keyword>
<dbReference type="Gene3D" id="3.20.20.70">
    <property type="entry name" value="Aldolase class I"/>
    <property type="match status" value="1"/>
</dbReference>
<dbReference type="Pfam" id="PF00923">
    <property type="entry name" value="TAL_FSA"/>
    <property type="match status" value="1"/>
</dbReference>
<organism evidence="3 4">
    <name type="scientific">Diplocarpon coronariae</name>
    <dbReference type="NCBI Taxonomy" id="2795749"/>
    <lineage>
        <taxon>Eukaryota</taxon>
        <taxon>Fungi</taxon>
        <taxon>Dikarya</taxon>
        <taxon>Ascomycota</taxon>
        <taxon>Pezizomycotina</taxon>
        <taxon>Leotiomycetes</taxon>
        <taxon>Helotiales</taxon>
        <taxon>Drepanopezizaceae</taxon>
        <taxon>Diplocarpon</taxon>
    </lineage>
</organism>
<comment type="pathway">
    <text evidence="2">Carbohydrate degradation; pentose phosphate pathway; D-glyceraldehyde 3-phosphate and beta-D-fructose 6-phosphate from D-ribose 5-phosphate and D-xylulose 5-phosphate (non-oxidative stage): step 2/3.</text>
</comment>
<keyword evidence="2" id="KW-0570">Pentose shunt</keyword>
<name>A0A218Z5H1_9HELO</name>
<evidence type="ECO:0000256" key="1">
    <source>
        <dbReference type="ARBA" id="ARBA00023270"/>
    </source>
</evidence>
<reference evidence="3 4" key="1">
    <citation type="submission" date="2017-04" db="EMBL/GenBank/DDBJ databases">
        <title>Draft genome sequence of Marssonina coronaria NL1: causal agent of apple blotch.</title>
        <authorList>
            <person name="Cheng Q."/>
        </authorList>
    </citation>
    <scope>NUCLEOTIDE SEQUENCE [LARGE SCALE GENOMIC DNA]</scope>
    <source>
        <strain evidence="3 4">NL1</strain>
    </source>
</reference>
<keyword evidence="1" id="KW-0704">Schiff base</keyword>
<dbReference type="InterPro" id="IPR013785">
    <property type="entry name" value="Aldolase_TIM"/>
</dbReference>
<protein>
    <recommendedName>
        <fullName evidence="2">Transaldolase</fullName>
        <ecNumber evidence="2">2.2.1.2</ecNumber>
    </recommendedName>
</protein>
<dbReference type="AlphaFoldDB" id="A0A218Z5H1"/>